<evidence type="ECO:0000259" key="6">
    <source>
        <dbReference type="Pfam" id="PF05175"/>
    </source>
</evidence>
<accession>A0A4V2ZSK7</accession>
<keyword evidence="3 5" id="KW-0949">S-adenosyl-L-methionine</keyword>
<reference evidence="8 9" key="1">
    <citation type="submission" date="2019-03" db="EMBL/GenBank/DDBJ databases">
        <title>This is whole genome sequence of Paenibacillus sp MS74 strain.</title>
        <authorList>
            <person name="Trinh H.N."/>
        </authorList>
    </citation>
    <scope>NUCLEOTIDE SEQUENCE [LARGE SCALE GENOMIC DNA]</scope>
    <source>
        <strain evidence="8 9">MS74</strain>
    </source>
</reference>
<feature type="binding site" evidence="5">
    <location>
        <begin position="266"/>
        <end position="269"/>
    </location>
    <ligand>
        <name>substrate</name>
    </ligand>
</feature>
<dbReference type="Pfam" id="PF05175">
    <property type="entry name" value="MTS"/>
    <property type="match status" value="1"/>
</dbReference>
<dbReference type="Gene3D" id="1.10.8.10">
    <property type="entry name" value="DNA helicase RuvA subunit, C-terminal domain"/>
    <property type="match status" value="1"/>
</dbReference>
<evidence type="ECO:0000313" key="8">
    <source>
        <dbReference type="EMBL" id="TDF93564.1"/>
    </source>
</evidence>
<dbReference type="Proteomes" id="UP000295636">
    <property type="component" value="Unassembled WGS sequence"/>
</dbReference>
<gene>
    <name evidence="5" type="primary">prmC</name>
    <name evidence="8" type="ORF">E1757_26930</name>
</gene>
<dbReference type="Gene3D" id="3.40.50.150">
    <property type="entry name" value="Vaccinia Virus protein VP39"/>
    <property type="match status" value="1"/>
</dbReference>
<dbReference type="SUPFAM" id="SSF53335">
    <property type="entry name" value="S-adenosyl-L-methionine-dependent methyltransferases"/>
    <property type="match status" value="1"/>
</dbReference>
<evidence type="ECO:0000256" key="1">
    <source>
        <dbReference type="ARBA" id="ARBA00022603"/>
    </source>
</evidence>
<keyword evidence="2 5" id="KW-0808">Transferase</keyword>
<dbReference type="GO" id="GO:0102559">
    <property type="term" value="F:peptide chain release factor N(5)-glutamine methyltransferase activity"/>
    <property type="evidence" value="ECO:0007669"/>
    <property type="project" value="UniProtKB-EC"/>
</dbReference>
<dbReference type="CDD" id="cd02440">
    <property type="entry name" value="AdoMet_MTases"/>
    <property type="match status" value="1"/>
</dbReference>
<organism evidence="8 9">
    <name type="scientific">Paenibacillus piri</name>
    <dbReference type="NCBI Taxonomy" id="2547395"/>
    <lineage>
        <taxon>Bacteria</taxon>
        <taxon>Bacillati</taxon>
        <taxon>Bacillota</taxon>
        <taxon>Bacilli</taxon>
        <taxon>Bacillales</taxon>
        <taxon>Paenibacillaceae</taxon>
        <taxon>Paenibacillus</taxon>
    </lineage>
</organism>
<dbReference type="InterPro" id="IPR050320">
    <property type="entry name" value="N5-glutamine_MTase"/>
</dbReference>
<dbReference type="GO" id="GO:0032259">
    <property type="term" value="P:methylation"/>
    <property type="evidence" value="ECO:0007669"/>
    <property type="project" value="UniProtKB-KW"/>
</dbReference>
<comment type="caution">
    <text evidence="5">Lacks conserved residue(s) required for the propagation of feature annotation.</text>
</comment>
<comment type="caution">
    <text evidence="8">The sequence shown here is derived from an EMBL/GenBank/DDBJ whole genome shotgun (WGS) entry which is preliminary data.</text>
</comment>
<keyword evidence="9" id="KW-1185">Reference proteome</keyword>
<dbReference type="InterPro" id="IPR029063">
    <property type="entry name" value="SAM-dependent_MTases_sf"/>
</dbReference>
<feature type="domain" description="Release factor glutamine methyltransferase N-terminal" evidence="7">
    <location>
        <begin position="8"/>
        <end position="78"/>
    </location>
</feature>
<evidence type="ECO:0000256" key="4">
    <source>
        <dbReference type="ARBA" id="ARBA00048391"/>
    </source>
</evidence>
<dbReference type="RefSeq" id="WP_133234039.1">
    <property type="nucleotide sequence ID" value="NZ_SMRT01000016.1"/>
</dbReference>
<dbReference type="InterPro" id="IPR004556">
    <property type="entry name" value="HemK-like"/>
</dbReference>
<comment type="similarity">
    <text evidence="5">Belongs to the protein N5-glutamine methyltransferase family. PrmC subfamily.</text>
</comment>
<sequence length="363" mass="38337">MAGLTIREAYVEASSFLEAHQVRDAASCAELLLQHVLGCSRSELLLRWRELFSVEQLELLRQLLARKAAGEPVQYITGEQEFYGLPFKVTPAVLIPRPETELLVEQIVLIGRLLWPEGRSAEGGGAAAVRSLAARAAEPEGRSADGITGGDAAAEGVQAAQLEARSAEGVLDRGKGASAAAGDWGRTASAPLIADIGAGSGAIAVSLAVQCPSWRIMSSDISPAALAVAAANAERHGVGGQVAFLEGDLLAPYIERGLRLDAVVSNPPYIPEADEAGLQPEVRLHEPRTALYGGADGLDLYRRLAVQLKELPALPSLVGLEVGYGQADEVAKLLREAADWDEVRIVPDLAGIDRHVIGIRYPG</sequence>
<dbReference type="EC" id="2.1.1.297" evidence="5"/>
<comment type="function">
    <text evidence="5">Methylates the class 1 translation termination release factors RF1/PrfA and RF2/PrfB on the glutamine residue of the universally conserved GGQ motif.</text>
</comment>
<dbReference type="Pfam" id="PF17827">
    <property type="entry name" value="PrmC_N"/>
    <property type="match status" value="1"/>
</dbReference>
<dbReference type="InterPro" id="IPR007848">
    <property type="entry name" value="Small_mtfrase_dom"/>
</dbReference>
<dbReference type="InterPro" id="IPR019874">
    <property type="entry name" value="RF_methyltr_PrmC"/>
</dbReference>
<protein>
    <recommendedName>
        <fullName evidence="5">Release factor glutamine methyltransferase</fullName>
        <shortName evidence="5">RF MTase</shortName>
        <ecNumber evidence="5">2.1.1.297</ecNumber>
    </recommendedName>
    <alternativeName>
        <fullName evidence="5">N5-glutamine methyltransferase PrmC</fullName>
    </alternativeName>
    <alternativeName>
        <fullName evidence="5">Protein-(glutamine-N5) MTase PrmC</fullName>
    </alternativeName>
    <alternativeName>
        <fullName evidence="5">Protein-glutamine N-methyltransferase PrmC</fullName>
    </alternativeName>
</protein>
<dbReference type="PANTHER" id="PTHR18895">
    <property type="entry name" value="HEMK METHYLTRANSFERASE"/>
    <property type="match status" value="1"/>
</dbReference>
<dbReference type="PROSITE" id="PS00092">
    <property type="entry name" value="N6_MTASE"/>
    <property type="match status" value="1"/>
</dbReference>
<dbReference type="EMBL" id="SMRT01000016">
    <property type="protein sequence ID" value="TDF93564.1"/>
    <property type="molecule type" value="Genomic_DNA"/>
</dbReference>
<dbReference type="OrthoDB" id="9800643at2"/>
<proteinExistence type="inferred from homology"/>
<comment type="catalytic activity">
    <reaction evidence="4 5">
        <text>L-glutaminyl-[peptide chain release factor] + S-adenosyl-L-methionine = N(5)-methyl-L-glutaminyl-[peptide chain release factor] + S-adenosyl-L-homocysteine + H(+)</text>
        <dbReference type="Rhea" id="RHEA:42896"/>
        <dbReference type="Rhea" id="RHEA-COMP:10271"/>
        <dbReference type="Rhea" id="RHEA-COMP:10272"/>
        <dbReference type="ChEBI" id="CHEBI:15378"/>
        <dbReference type="ChEBI" id="CHEBI:30011"/>
        <dbReference type="ChEBI" id="CHEBI:57856"/>
        <dbReference type="ChEBI" id="CHEBI:59789"/>
        <dbReference type="ChEBI" id="CHEBI:61891"/>
        <dbReference type="EC" id="2.1.1.297"/>
    </reaction>
</comment>
<evidence type="ECO:0000256" key="3">
    <source>
        <dbReference type="ARBA" id="ARBA00022691"/>
    </source>
</evidence>
<feature type="binding site" evidence="5">
    <location>
        <position position="220"/>
    </location>
    <ligand>
        <name>S-adenosyl-L-methionine</name>
        <dbReference type="ChEBI" id="CHEBI:59789"/>
    </ligand>
</feature>
<evidence type="ECO:0000256" key="2">
    <source>
        <dbReference type="ARBA" id="ARBA00022679"/>
    </source>
</evidence>
<keyword evidence="1 5" id="KW-0489">Methyltransferase</keyword>
<dbReference type="InterPro" id="IPR040758">
    <property type="entry name" value="PrmC_N"/>
</dbReference>
<name>A0A4V2ZSK7_9BACL</name>
<dbReference type="HAMAP" id="MF_02126">
    <property type="entry name" value="RF_methyltr_PrmC"/>
    <property type="match status" value="1"/>
</dbReference>
<dbReference type="PANTHER" id="PTHR18895:SF74">
    <property type="entry name" value="MTRF1L RELEASE FACTOR GLUTAMINE METHYLTRANSFERASE"/>
    <property type="match status" value="1"/>
</dbReference>
<evidence type="ECO:0000256" key="5">
    <source>
        <dbReference type="HAMAP-Rule" id="MF_02126"/>
    </source>
</evidence>
<dbReference type="AlphaFoldDB" id="A0A4V2ZSK7"/>
<feature type="domain" description="Methyltransferase small" evidence="6">
    <location>
        <begin position="193"/>
        <end position="270"/>
    </location>
</feature>
<feature type="binding site" evidence="5">
    <location>
        <position position="266"/>
    </location>
    <ligand>
        <name>S-adenosyl-L-methionine</name>
        <dbReference type="ChEBI" id="CHEBI:59789"/>
    </ligand>
</feature>
<feature type="binding site" evidence="5">
    <location>
        <begin position="197"/>
        <end position="201"/>
    </location>
    <ligand>
        <name>S-adenosyl-L-methionine</name>
        <dbReference type="ChEBI" id="CHEBI:59789"/>
    </ligand>
</feature>
<evidence type="ECO:0000259" key="7">
    <source>
        <dbReference type="Pfam" id="PF17827"/>
    </source>
</evidence>
<dbReference type="GO" id="GO:0003676">
    <property type="term" value="F:nucleic acid binding"/>
    <property type="evidence" value="ECO:0007669"/>
    <property type="project" value="InterPro"/>
</dbReference>
<dbReference type="NCBIfam" id="TIGR00536">
    <property type="entry name" value="hemK_fam"/>
    <property type="match status" value="1"/>
</dbReference>
<dbReference type="InterPro" id="IPR002052">
    <property type="entry name" value="DNA_methylase_N6_adenine_CS"/>
</dbReference>
<evidence type="ECO:0000313" key="9">
    <source>
        <dbReference type="Proteomes" id="UP000295636"/>
    </source>
</evidence>